<accession>A0ABT6FWD7</accession>
<name>A0ABT6FWD7_9FLAO</name>
<dbReference type="Pfam" id="PF03009">
    <property type="entry name" value="GDPD"/>
    <property type="match status" value="1"/>
</dbReference>
<organism evidence="2 3">
    <name type="scientific">Galbibacter pacificus</name>
    <dbReference type="NCBI Taxonomy" id="2996052"/>
    <lineage>
        <taxon>Bacteria</taxon>
        <taxon>Pseudomonadati</taxon>
        <taxon>Bacteroidota</taxon>
        <taxon>Flavobacteriia</taxon>
        <taxon>Flavobacteriales</taxon>
        <taxon>Flavobacteriaceae</taxon>
        <taxon>Galbibacter</taxon>
    </lineage>
</organism>
<feature type="domain" description="GP-PDE" evidence="1">
    <location>
        <begin position="25"/>
        <end position="250"/>
    </location>
</feature>
<dbReference type="PANTHER" id="PTHR46211:SF14">
    <property type="entry name" value="GLYCEROPHOSPHODIESTER PHOSPHODIESTERASE"/>
    <property type="match status" value="1"/>
</dbReference>
<dbReference type="InterPro" id="IPR030395">
    <property type="entry name" value="GP_PDE_dom"/>
</dbReference>
<proteinExistence type="predicted"/>
<dbReference type="InterPro" id="IPR017946">
    <property type="entry name" value="PLC-like_Pdiesterase_TIM-brl"/>
</dbReference>
<keyword evidence="3" id="KW-1185">Reference proteome</keyword>
<evidence type="ECO:0000313" key="3">
    <source>
        <dbReference type="Proteomes" id="UP001153642"/>
    </source>
</evidence>
<dbReference type="PROSITE" id="PS51704">
    <property type="entry name" value="GP_PDE"/>
    <property type="match status" value="1"/>
</dbReference>
<dbReference type="Proteomes" id="UP001153642">
    <property type="component" value="Unassembled WGS sequence"/>
</dbReference>
<evidence type="ECO:0000313" key="2">
    <source>
        <dbReference type="EMBL" id="MDG3587560.1"/>
    </source>
</evidence>
<comment type="caution">
    <text evidence="2">The sequence shown here is derived from an EMBL/GenBank/DDBJ whole genome shotgun (WGS) entry which is preliminary data.</text>
</comment>
<gene>
    <name evidence="2" type="ORF">OSR52_17005</name>
</gene>
<protein>
    <submittedName>
        <fullName evidence="2">Glycerophosphodiester phosphodiesterase family protein</fullName>
    </submittedName>
</protein>
<dbReference type="EMBL" id="JAPMUA010000007">
    <property type="protein sequence ID" value="MDG3587560.1"/>
    <property type="molecule type" value="Genomic_DNA"/>
</dbReference>
<dbReference type="PANTHER" id="PTHR46211">
    <property type="entry name" value="GLYCEROPHOSPHORYL DIESTER PHOSPHODIESTERASE"/>
    <property type="match status" value="1"/>
</dbReference>
<dbReference type="Gene3D" id="3.20.20.190">
    <property type="entry name" value="Phosphatidylinositol (PI) phosphodiesterase"/>
    <property type="match status" value="1"/>
</dbReference>
<reference evidence="2" key="1">
    <citation type="submission" date="2022-11" db="EMBL/GenBank/DDBJ databases">
        <title>High-quality draft genome sequence of Galbibacter sp. strain CMA-7.</title>
        <authorList>
            <person name="Wei L."/>
            <person name="Dong C."/>
            <person name="Shao Z."/>
        </authorList>
    </citation>
    <scope>NUCLEOTIDE SEQUENCE</scope>
    <source>
        <strain evidence="2">CMA-7</strain>
    </source>
</reference>
<dbReference type="SUPFAM" id="SSF51695">
    <property type="entry name" value="PLC-like phosphodiesterases"/>
    <property type="match status" value="1"/>
</dbReference>
<dbReference type="PROSITE" id="PS51257">
    <property type="entry name" value="PROKAR_LIPOPROTEIN"/>
    <property type="match status" value="1"/>
</dbReference>
<dbReference type="RefSeq" id="WP_277901210.1">
    <property type="nucleotide sequence ID" value="NZ_JAPMUA010000007.1"/>
</dbReference>
<sequence length="250" mass="27843">MIKKVSVFSVFLVLLQSCTEMKKEPIAIGHRGARGHVIENSLPSIKKGMDLGADAIEIDVFKIADGSIVVFHDDTVDRLTKASGPIEKYTKPELDTLSLEGNVKIPTLTEVLDLMDKKAMLNIELKGAGTAGPVYKIVQQYIQENGWILNDFIISSFKWDELEKMRGLDAQIPIGILTSKDIQGAIAEGEKLKAVAIHPNYKSLNAENVKEMHAKNFKIYPWTVNDSADIQQMKSFNVDGIITDYPERVR</sequence>
<evidence type="ECO:0000259" key="1">
    <source>
        <dbReference type="PROSITE" id="PS51704"/>
    </source>
</evidence>